<evidence type="ECO:0000313" key="4">
    <source>
        <dbReference type="WBParaSite" id="GPUH_0001176701-mRNA-1"/>
    </source>
</evidence>
<dbReference type="WBParaSite" id="GPUH_0001176701-mRNA-1">
    <property type="protein sequence ID" value="GPUH_0001176701-mRNA-1"/>
    <property type="gene ID" value="GPUH_0001176701"/>
</dbReference>
<dbReference type="Proteomes" id="UP000271098">
    <property type="component" value="Unassembled WGS sequence"/>
</dbReference>
<accession>A0A183DSR2</accession>
<reference evidence="4" key="1">
    <citation type="submission" date="2016-06" db="UniProtKB">
        <authorList>
            <consortium name="WormBaseParasite"/>
        </authorList>
    </citation>
    <scope>IDENTIFICATION</scope>
</reference>
<dbReference type="AlphaFoldDB" id="A0A183DSR2"/>
<evidence type="ECO:0000313" key="3">
    <source>
        <dbReference type="Proteomes" id="UP000271098"/>
    </source>
</evidence>
<keyword evidence="1" id="KW-0732">Signal</keyword>
<evidence type="ECO:0000313" key="2">
    <source>
        <dbReference type="EMBL" id="VDN19200.1"/>
    </source>
</evidence>
<feature type="chain" id="PRO_5043138873" evidence="1">
    <location>
        <begin position="16"/>
        <end position="84"/>
    </location>
</feature>
<reference evidence="2 3" key="2">
    <citation type="submission" date="2018-11" db="EMBL/GenBank/DDBJ databases">
        <authorList>
            <consortium name="Pathogen Informatics"/>
        </authorList>
    </citation>
    <scope>NUCLEOTIDE SEQUENCE [LARGE SCALE GENOMIC DNA]</scope>
</reference>
<keyword evidence="3" id="KW-1185">Reference proteome</keyword>
<dbReference type="EMBL" id="UYRT01078780">
    <property type="protein sequence ID" value="VDN19200.1"/>
    <property type="molecule type" value="Genomic_DNA"/>
</dbReference>
<gene>
    <name evidence="2" type="ORF">GPUH_LOCUS11753</name>
</gene>
<proteinExistence type="predicted"/>
<sequence length="84" mass="9176">MWLLLKSGICLKVTSVPNCFPLRGGVSCGVVQAAIWCPLQSSYYCKVGMLQSGSCCKVFLVAKWFLSESGVCCEAVRVAEQFLF</sequence>
<organism evidence="4">
    <name type="scientific">Gongylonema pulchrum</name>
    <dbReference type="NCBI Taxonomy" id="637853"/>
    <lineage>
        <taxon>Eukaryota</taxon>
        <taxon>Metazoa</taxon>
        <taxon>Ecdysozoa</taxon>
        <taxon>Nematoda</taxon>
        <taxon>Chromadorea</taxon>
        <taxon>Rhabditida</taxon>
        <taxon>Spirurina</taxon>
        <taxon>Spiruromorpha</taxon>
        <taxon>Spiruroidea</taxon>
        <taxon>Gongylonematidae</taxon>
        <taxon>Gongylonema</taxon>
    </lineage>
</organism>
<protein>
    <submittedName>
        <fullName evidence="4">Secreted protein</fullName>
    </submittedName>
</protein>
<name>A0A183DSR2_9BILA</name>
<evidence type="ECO:0000256" key="1">
    <source>
        <dbReference type="SAM" id="SignalP"/>
    </source>
</evidence>
<feature type="signal peptide" evidence="1">
    <location>
        <begin position="1"/>
        <end position="15"/>
    </location>
</feature>